<dbReference type="PANTHER" id="PTHR30118">
    <property type="entry name" value="HTH-TYPE TRANSCRIPTIONAL REGULATOR LEUO-RELATED"/>
    <property type="match status" value="1"/>
</dbReference>
<reference evidence="7 8" key="1">
    <citation type="submission" date="2024-07" db="EMBL/GenBank/DDBJ databases">
        <title>Description of Labrys sedimenti sp. nov., isolated from a diclofenac-degrading enrichment culture.</title>
        <authorList>
            <person name="Tancsics A."/>
            <person name="Csepanyi A."/>
        </authorList>
    </citation>
    <scope>NUCLEOTIDE SEQUENCE [LARGE SCALE GENOMIC DNA]</scope>
    <source>
        <strain evidence="7 8">LMG 23578</strain>
    </source>
</reference>
<dbReference type="InterPro" id="IPR036390">
    <property type="entry name" value="WH_DNA-bd_sf"/>
</dbReference>
<dbReference type="RefSeq" id="WP_367624098.1">
    <property type="nucleotide sequence ID" value="NZ_JBFNQD010000003.1"/>
</dbReference>
<comment type="similarity">
    <text evidence="1">Belongs to the LysR transcriptional regulatory family.</text>
</comment>
<evidence type="ECO:0000256" key="1">
    <source>
        <dbReference type="ARBA" id="ARBA00009437"/>
    </source>
</evidence>
<comment type="caution">
    <text evidence="7">The sequence shown here is derived from an EMBL/GenBank/DDBJ whole genome shotgun (WGS) entry which is preliminary data.</text>
</comment>
<dbReference type="PRINTS" id="PR00039">
    <property type="entry name" value="HTHLYSR"/>
</dbReference>
<dbReference type="Pfam" id="PF03466">
    <property type="entry name" value="LysR_substrate"/>
    <property type="match status" value="1"/>
</dbReference>
<evidence type="ECO:0000256" key="5">
    <source>
        <dbReference type="ARBA" id="ARBA00023163"/>
    </source>
</evidence>
<keyword evidence="8" id="KW-1185">Reference proteome</keyword>
<dbReference type="Pfam" id="PF00126">
    <property type="entry name" value="HTH_1"/>
    <property type="match status" value="1"/>
</dbReference>
<dbReference type="SUPFAM" id="SSF53850">
    <property type="entry name" value="Periplasmic binding protein-like II"/>
    <property type="match status" value="1"/>
</dbReference>
<keyword evidence="4" id="KW-0238">DNA-binding</keyword>
<keyword evidence="5" id="KW-0804">Transcription</keyword>
<dbReference type="InterPro" id="IPR000847">
    <property type="entry name" value="LysR_HTH_N"/>
</dbReference>
<dbReference type="Proteomes" id="UP001555786">
    <property type="component" value="Unassembled WGS sequence"/>
</dbReference>
<proteinExistence type="inferred from homology"/>
<gene>
    <name evidence="7" type="ORF">ABXS05_12230</name>
</gene>
<dbReference type="Gene3D" id="3.40.190.10">
    <property type="entry name" value="Periplasmic binding protein-like II"/>
    <property type="match status" value="2"/>
</dbReference>
<dbReference type="InterPro" id="IPR050389">
    <property type="entry name" value="LysR-type_TF"/>
</dbReference>
<evidence type="ECO:0000313" key="8">
    <source>
        <dbReference type="Proteomes" id="UP001555786"/>
    </source>
</evidence>
<evidence type="ECO:0000313" key="7">
    <source>
        <dbReference type="EMBL" id="MEW9306312.1"/>
    </source>
</evidence>
<dbReference type="SUPFAM" id="SSF46785">
    <property type="entry name" value="Winged helix' DNA-binding domain"/>
    <property type="match status" value="1"/>
</dbReference>
<keyword evidence="2" id="KW-0536">Nodulation</keyword>
<accession>A0ABV3PL05</accession>
<organism evidence="7 8">
    <name type="scientific">Labrys neptuniae</name>
    <dbReference type="NCBI Taxonomy" id="376174"/>
    <lineage>
        <taxon>Bacteria</taxon>
        <taxon>Pseudomonadati</taxon>
        <taxon>Pseudomonadota</taxon>
        <taxon>Alphaproteobacteria</taxon>
        <taxon>Hyphomicrobiales</taxon>
        <taxon>Xanthobacteraceae</taxon>
        <taxon>Labrys</taxon>
    </lineage>
</organism>
<sequence>MNNLAGIDLNLLTVLEALLAERHVSRAALRLNKSQPAVSHALARLRTLLDDPLLTRQGGSLRPTARALEIQPHLTEALDRMRHLLTPAGFDPSRERRTFRLAMSDYGAAVLLPRLVPLLRAEAPHSDLLVTQAGREAMAAQILDGEIDLAFGVFPDLGEQLAQALLFEDHYVCLADGSGLPPPGRLDLPSYLARPHALVALRADVENEIDRTLAALGHKRRICLTLPHWGVAPRLIAGTDIILTVARGILPPSIEAGGLRLFEPPFTLPAVPFTQIWHPRRRGDPAHQWLRERIARFYGKGRG</sequence>
<dbReference type="PROSITE" id="PS50931">
    <property type="entry name" value="HTH_LYSR"/>
    <property type="match status" value="1"/>
</dbReference>
<dbReference type="InterPro" id="IPR036388">
    <property type="entry name" value="WH-like_DNA-bd_sf"/>
</dbReference>
<evidence type="ECO:0000256" key="4">
    <source>
        <dbReference type="ARBA" id="ARBA00023125"/>
    </source>
</evidence>
<dbReference type="EMBL" id="JBFNQD010000003">
    <property type="protein sequence ID" value="MEW9306312.1"/>
    <property type="molecule type" value="Genomic_DNA"/>
</dbReference>
<dbReference type="InterPro" id="IPR005119">
    <property type="entry name" value="LysR_subst-bd"/>
</dbReference>
<dbReference type="PANTHER" id="PTHR30118:SF15">
    <property type="entry name" value="TRANSCRIPTIONAL REGULATORY PROTEIN"/>
    <property type="match status" value="1"/>
</dbReference>
<evidence type="ECO:0000256" key="2">
    <source>
        <dbReference type="ARBA" id="ARBA00022458"/>
    </source>
</evidence>
<name>A0ABV3PL05_9HYPH</name>
<dbReference type="Gene3D" id="1.10.10.10">
    <property type="entry name" value="Winged helix-like DNA-binding domain superfamily/Winged helix DNA-binding domain"/>
    <property type="match status" value="1"/>
</dbReference>
<keyword evidence="3" id="KW-0805">Transcription regulation</keyword>
<evidence type="ECO:0000256" key="3">
    <source>
        <dbReference type="ARBA" id="ARBA00023015"/>
    </source>
</evidence>
<protein>
    <submittedName>
        <fullName evidence="7">LysR substrate-binding domain-containing protein</fullName>
    </submittedName>
</protein>
<feature type="domain" description="HTH lysR-type" evidence="6">
    <location>
        <begin position="7"/>
        <end position="64"/>
    </location>
</feature>
<evidence type="ECO:0000259" key="6">
    <source>
        <dbReference type="PROSITE" id="PS50931"/>
    </source>
</evidence>